<keyword evidence="4 5" id="KW-0143">Chaperone</keyword>
<name>A0A1T4QWE8_9FIRM</name>
<dbReference type="PANTHER" id="PTHR39190:SF1">
    <property type="entry name" value="FLAGELLAR ASSEMBLY FACTOR FLIW"/>
    <property type="match status" value="1"/>
</dbReference>
<evidence type="ECO:0000256" key="5">
    <source>
        <dbReference type="HAMAP-Rule" id="MF_01185"/>
    </source>
</evidence>
<dbReference type="InterPro" id="IPR003775">
    <property type="entry name" value="Flagellar_assembly_factor_FliW"/>
</dbReference>
<dbReference type="Proteomes" id="UP000189933">
    <property type="component" value="Unassembled WGS sequence"/>
</dbReference>
<dbReference type="PANTHER" id="PTHR39190">
    <property type="entry name" value="FLAGELLAR ASSEMBLY FACTOR FLIW"/>
    <property type="match status" value="1"/>
</dbReference>
<dbReference type="Gene3D" id="2.30.290.10">
    <property type="entry name" value="BH3618-like"/>
    <property type="match status" value="1"/>
</dbReference>
<evidence type="ECO:0000313" key="6">
    <source>
        <dbReference type="EMBL" id="SKA08092.1"/>
    </source>
</evidence>
<evidence type="ECO:0000256" key="3">
    <source>
        <dbReference type="ARBA" id="ARBA00022845"/>
    </source>
</evidence>
<dbReference type="RefSeq" id="WP_078665877.1">
    <property type="nucleotide sequence ID" value="NZ_FUXM01000022.1"/>
</dbReference>
<dbReference type="OrthoDB" id="9801235at2"/>
<comment type="function">
    <text evidence="5">Acts as an anti-CsrA protein, binds CsrA and prevents it from repressing translation of its target genes, one of which is flagellin. Binds to flagellin and participates in the assembly of the flagellum.</text>
</comment>
<accession>A0A1T4QWE8</accession>
<proteinExistence type="inferred from homology"/>
<dbReference type="GO" id="GO:0006417">
    <property type="term" value="P:regulation of translation"/>
    <property type="evidence" value="ECO:0007669"/>
    <property type="project" value="UniProtKB-KW"/>
</dbReference>
<dbReference type="GO" id="GO:0005737">
    <property type="term" value="C:cytoplasm"/>
    <property type="evidence" value="ECO:0007669"/>
    <property type="project" value="UniProtKB-SubCell"/>
</dbReference>
<comment type="similarity">
    <text evidence="5">Belongs to the FliW family.</text>
</comment>
<sequence>MEITTKAFGVIKINEEDILNFIGPILGFEDIKQYVVLHDQNNPGPFFWLQAVNSPEPAFVVVEPGTILADYHPVFPPEELELLEIDDQADLRILLIVRIPENIKDISVNLKAPVLINARKGLAKQVVLEDKRYSVRHYLLPAAQGGETRVGTESESR</sequence>
<dbReference type="EMBL" id="FUXM01000022">
    <property type="protein sequence ID" value="SKA08092.1"/>
    <property type="molecule type" value="Genomic_DNA"/>
</dbReference>
<dbReference type="AlphaFoldDB" id="A0A1T4QWE8"/>
<organism evidence="6 7">
    <name type="scientific">Carboxydocella sporoproducens DSM 16521</name>
    <dbReference type="NCBI Taxonomy" id="1121270"/>
    <lineage>
        <taxon>Bacteria</taxon>
        <taxon>Bacillati</taxon>
        <taxon>Bacillota</taxon>
        <taxon>Clostridia</taxon>
        <taxon>Eubacteriales</taxon>
        <taxon>Clostridiales Family XVI. Incertae Sedis</taxon>
        <taxon>Carboxydocella</taxon>
    </lineage>
</organism>
<dbReference type="GO" id="GO:0044780">
    <property type="term" value="P:bacterial-type flagellum assembly"/>
    <property type="evidence" value="ECO:0007669"/>
    <property type="project" value="UniProtKB-UniRule"/>
</dbReference>
<evidence type="ECO:0000256" key="1">
    <source>
        <dbReference type="ARBA" id="ARBA00022490"/>
    </source>
</evidence>
<dbReference type="SUPFAM" id="SSF141457">
    <property type="entry name" value="BH3618-like"/>
    <property type="match status" value="1"/>
</dbReference>
<keyword evidence="3 5" id="KW-0810">Translation regulation</keyword>
<dbReference type="Pfam" id="PF02623">
    <property type="entry name" value="FliW"/>
    <property type="match status" value="1"/>
</dbReference>
<protein>
    <recommendedName>
        <fullName evidence="5">Flagellar assembly factor FliW</fullName>
    </recommendedName>
</protein>
<keyword evidence="1 5" id="KW-0963">Cytoplasm</keyword>
<reference evidence="7" key="1">
    <citation type="submission" date="2017-02" db="EMBL/GenBank/DDBJ databases">
        <authorList>
            <person name="Varghese N."/>
            <person name="Submissions S."/>
        </authorList>
    </citation>
    <scope>NUCLEOTIDE SEQUENCE [LARGE SCALE GENOMIC DNA]</scope>
    <source>
        <strain evidence="7">DSM 16521</strain>
    </source>
</reference>
<comment type="subunit">
    <text evidence="5">Interacts with translational regulator CsrA and flagellin(s).</text>
</comment>
<evidence type="ECO:0000256" key="4">
    <source>
        <dbReference type="ARBA" id="ARBA00023186"/>
    </source>
</evidence>
<dbReference type="InterPro" id="IPR024046">
    <property type="entry name" value="Flagellar_assmbl_FliW_dom_sf"/>
</dbReference>
<keyword evidence="6" id="KW-0969">Cilium</keyword>
<evidence type="ECO:0000256" key="2">
    <source>
        <dbReference type="ARBA" id="ARBA00022795"/>
    </source>
</evidence>
<gene>
    <name evidence="5" type="primary">fliW</name>
    <name evidence="6" type="ORF">SAMN02745885_01840</name>
</gene>
<comment type="subcellular location">
    <subcellularLocation>
        <location evidence="5">Cytoplasm</location>
    </subcellularLocation>
</comment>
<keyword evidence="7" id="KW-1185">Reference proteome</keyword>
<dbReference type="HAMAP" id="MF_01185">
    <property type="entry name" value="FliW"/>
    <property type="match status" value="1"/>
</dbReference>
<evidence type="ECO:0000313" key="7">
    <source>
        <dbReference type="Proteomes" id="UP000189933"/>
    </source>
</evidence>
<keyword evidence="2 5" id="KW-1005">Bacterial flagellum biogenesis</keyword>
<keyword evidence="6" id="KW-0966">Cell projection</keyword>
<keyword evidence="6" id="KW-0282">Flagellum</keyword>